<proteinExistence type="predicted"/>
<dbReference type="EMBL" id="JBHUGH010000001">
    <property type="protein sequence ID" value="MFD1910860.1"/>
    <property type="molecule type" value="Genomic_DNA"/>
</dbReference>
<name>A0ABW4RZX3_9RHOB</name>
<gene>
    <name evidence="5" type="ORF">ACFSGJ_01365</name>
</gene>
<evidence type="ECO:0000256" key="3">
    <source>
        <dbReference type="ARBA" id="ARBA00023163"/>
    </source>
</evidence>
<evidence type="ECO:0000313" key="6">
    <source>
        <dbReference type="Proteomes" id="UP001597353"/>
    </source>
</evidence>
<keyword evidence="6" id="KW-1185">Reference proteome</keyword>
<accession>A0ABW4RZX3</accession>
<evidence type="ECO:0000256" key="1">
    <source>
        <dbReference type="ARBA" id="ARBA00023015"/>
    </source>
</evidence>
<sequence>MSGSEAYYEVVRKTLERNIRNRVLPDGTRLYVAALADRLGVSRSPVKRALEILEQSGLVRRTDGQGWVVGTQQESGERMNLHLLQLALPQSGSTLLVKPGWERITQTLATEVTRCIPFGSWRISESELCTRFAVSRTVIREVLARLHERGLIGKNRSSHWTAGPLSAQMLNEMHDIRRLVEPLALKRAAHRLNNDKLLAMRDRVDAALASRGTPSPEQMDIIENDLHFDCVSPQPSNQIKSTLERLRISMVVNQQFTRHVARHQESTALTEHRLVLDHLIAGDADGAAAALTFHLDADHLRTRDRLKVLSIFSVEDDDVPPYLTRVL</sequence>
<dbReference type="SMART" id="SM00895">
    <property type="entry name" value="FCD"/>
    <property type="match status" value="1"/>
</dbReference>
<reference evidence="6" key="1">
    <citation type="journal article" date="2019" name="Int. J. Syst. Evol. Microbiol.">
        <title>The Global Catalogue of Microorganisms (GCM) 10K type strain sequencing project: providing services to taxonomists for standard genome sequencing and annotation.</title>
        <authorList>
            <consortium name="The Broad Institute Genomics Platform"/>
            <consortium name="The Broad Institute Genome Sequencing Center for Infectious Disease"/>
            <person name="Wu L."/>
            <person name="Ma J."/>
        </authorList>
    </citation>
    <scope>NUCLEOTIDE SEQUENCE [LARGE SCALE GENOMIC DNA]</scope>
    <source>
        <strain evidence="6">CGMCC 4.7242</strain>
    </source>
</reference>
<feature type="domain" description="HTH gntR-type" evidence="4">
    <location>
        <begin position="5"/>
        <end position="72"/>
    </location>
</feature>
<dbReference type="InterPro" id="IPR036388">
    <property type="entry name" value="WH-like_DNA-bd_sf"/>
</dbReference>
<dbReference type="InterPro" id="IPR000524">
    <property type="entry name" value="Tscrpt_reg_HTH_GntR"/>
</dbReference>
<dbReference type="Proteomes" id="UP001597353">
    <property type="component" value="Unassembled WGS sequence"/>
</dbReference>
<dbReference type="InterPro" id="IPR011711">
    <property type="entry name" value="GntR_C"/>
</dbReference>
<dbReference type="Pfam" id="PF00392">
    <property type="entry name" value="GntR"/>
    <property type="match status" value="2"/>
</dbReference>
<dbReference type="Gene3D" id="1.20.120.530">
    <property type="entry name" value="GntR ligand-binding domain-like"/>
    <property type="match status" value="1"/>
</dbReference>
<dbReference type="InterPro" id="IPR008920">
    <property type="entry name" value="TF_FadR/GntR_C"/>
</dbReference>
<evidence type="ECO:0000259" key="4">
    <source>
        <dbReference type="PROSITE" id="PS50949"/>
    </source>
</evidence>
<protein>
    <submittedName>
        <fullName evidence="5">GntR family transcriptional regulator</fullName>
    </submittedName>
</protein>
<evidence type="ECO:0000256" key="2">
    <source>
        <dbReference type="ARBA" id="ARBA00023125"/>
    </source>
</evidence>
<dbReference type="PROSITE" id="PS50949">
    <property type="entry name" value="HTH_GNTR"/>
    <property type="match status" value="1"/>
</dbReference>
<dbReference type="SMART" id="SM00345">
    <property type="entry name" value="HTH_GNTR"/>
    <property type="match status" value="2"/>
</dbReference>
<dbReference type="SUPFAM" id="SSF46785">
    <property type="entry name" value="Winged helix' DNA-binding domain"/>
    <property type="match status" value="2"/>
</dbReference>
<dbReference type="CDD" id="cd07377">
    <property type="entry name" value="WHTH_GntR"/>
    <property type="match status" value="1"/>
</dbReference>
<evidence type="ECO:0000313" key="5">
    <source>
        <dbReference type="EMBL" id="MFD1910860.1"/>
    </source>
</evidence>
<keyword evidence="2" id="KW-0238">DNA-binding</keyword>
<keyword evidence="1" id="KW-0805">Transcription regulation</keyword>
<dbReference type="Gene3D" id="1.10.10.10">
    <property type="entry name" value="Winged helix-like DNA-binding domain superfamily/Winged helix DNA-binding domain"/>
    <property type="match status" value="2"/>
</dbReference>
<dbReference type="SUPFAM" id="SSF48008">
    <property type="entry name" value="GntR ligand-binding domain-like"/>
    <property type="match status" value="1"/>
</dbReference>
<comment type="caution">
    <text evidence="5">The sequence shown here is derived from an EMBL/GenBank/DDBJ whole genome shotgun (WGS) entry which is preliminary data.</text>
</comment>
<keyword evidence="3" id="KW-0804">Transcription</keyword>
<dbReference type="Pfam" id="PF07729">
    <property type="entry name" value="FCD"/>
    <property type="match status" value="1"/>
</dbReference>
<dbReference type="InterPro" id="IPR036390">
    <property type="entry name" value="WH_DNA-bd_sf"/>
</dbReference>
<dbReference type="PANTHER" id="PTHR43537:SF24">
    <property type="entry name" value="GLUCONATE OPERON TRANSCRIPTIONAL REPRESSOR"/>
    <property type="match status" value="1"/>
</dbReference>
<dbReference type="RefSeq" id="WP_390258842.1">
    <property type="nucleotide sequence ID" value="NZ_JBHUGH010000001.1"/>
</dbReference>
<organism evidence="5 6">
    <name type="scientific">Halodurantibacterium flavum</name>
    <dbReference type="NCBI Taxonomy" id="1382802"/>
    <lineage>
        <taxon>Bacteria</taxon>
        <taxon>Pseudomonadati</taxon>
        <taxon>Pseudomonadota</taxon>
        <taxon>Alphaproteobacteria</taxon>
        <taxon>Rhodobacterales</taxon>
        <taxon>Paracoccaceae</taxon>
        <taxon>Halodurantibacterium</taxon>
    </lineage>
</organism>
<dbReference type="PANTHER" id="PTHR43537">
    <property type="entry name" value="TRANSCRIPTIONAL REGULATOR, GNTR FAMILY"/>
    <property type="match status" value="1"/>
</dbReference>
<dbReference type="PRINTS" id="PR00035">
    <property type="entry name" value="HTHGNTR"/>
</dbReference>